<dbReference type="EMBL" id="JACPRF010000439">
    <property type="protein sequence ID" value="MBI2878052.1"/>
    <property type="molecule type" value="Genomic_DNA"/>
</dbReference>
<evidence type="ECO:0000256" key="6">
    <source>
        <dbReference type="ARBA" id="ARBA00023266"/>
    </source>
</evidence>
<dbReference type="GO" id="GO:0004125">
    <property type="term" value="F:L-seryl-tRNA(Sec) selenium transferase activity"/>
    <property type="evidence" value="ECO:0007669"/>
    <property type="project" value="UniProtKB-UniRule"/>
</dbReference>
<evidence type="ECO:0000256" key="2">
    <source>
        <dbReference type="ARBA" id="ARBA00022490"/>
    </source>
</evidence>
<evidence type="ECO:0000256" key="7">
    <source>
        <dbReference type="ARBA" id="ARBA00044507"/>
    </source>
</evidence>
<dbReference type="Pfam" id="PF03841">
    <property type="entry name" value="SelA"/>
    <property type="match status" value="1"/>
</dbReference>
<reference evidence="10" key="1">
    <citation type="submission" date="2020-07" db="EMBL/GenBank/DDBJ databases">
        <title>Huge and variable diversity of episymbiotic CPR bacteria and DPANN archaea in groundwater ecosystems.</title>
        <authorList>
            <person name="He C.Y."/>
            <person name="Keren R."/>
            <person name="Whittaker M."/>
            <person name="Farag I.F."/>
            <person name="Doudna J."/>
            <person name="Cate J.H.D."/>
            <person name="Banfield J.F."/>
        </authorList>
    </citation>
    <scope>NUCLEOTIDE SEQUENCE</scope>
    <source>
        <strain evidence="10">NC_groundwater_672_Ag_B-0.1um_62_36</strain>
    </source>
</reference>
<gene>
    <name evidence="8" type="primary">selA</name>
    <name evidence="10" type="ORF">HYY20_14340</name>
</gene>
<dbReference type="InterPro" id="IPR015424">
    <property type="entry name" value="PyrdxlP-dep_Trfase"/>
</dbReference>
<comment type="caution">
    <text evidence="10">The sequence shown here is derived from an EMBL/GenBank/DDBJ whole genome shotgun (WGS) entry which is preliminary data.</text>
</comment>
<dbReference type="InterPro" id="IPR018319">
    <property type="entry name" value="SelA-like"/>
</dbReference>
<evidence type="ECO:0000313" key="10">
    <source>
        <dbReference type="EMBL" id="MBI2878052.1"/>
    </source>
</evidence>
<keyword evidence="2 8" id="KW-0963">Cytoplasm</keyword>
<evidence type="ECO:0000256" key="3">
    <source>
        <dbReference type="ARBA" id="ARBA00022679"/>
    </source>
</evidence>
<organism evidence="10 11">
    <name type="scientific">Tectimicrobiota bacterium</name>
    <dbReference type="NCBI Taxonomy" id="2528274"/>
    <lineage>
        <taxon>Bacteria</taxon>
        <taxon>Pseudomonadati</taxon>
        <taxon>Nitrospinota/Tectimicrobiota group</taxon>
        <taxon>Candidatus Tectimicrobiota</taxon>
    </lineage>
</organism>
<keyword evidence="3 8" id="KW-0808">Transferase</keyword>
<evidence type="ECO:0000256" key="8">
    <source>
        <dbReference type="HAMAP-Rule" id="MF_00423"/>
    </source>
</evidence>
<evidence type="ECO:0000256" key="5">
    <source>
        <dbReference type="ARBA" id="ARBA00022917"/>
    </source>
</evidence>
<comment type="cofactor">
    <cofactor evidence="1 8 9">
        <name>pyridoxal 5'-phosphate</name>
        <dbReference type="ChEBI" id="CHEBI:597326"/>
    </cofactor>
</comment>
<keyword evidence="5 8" id="KW-0648">Protein biosynthesis</keyword>
<dbReference type="HAMAP" id="MF_00423">
    <property type="entry name" value="SelA"/>
    <property type="match status" value="1"/>
</dbReference>
<keyword evidence="4 8" id="KW-0663">Pyridoxal phosphate</keyword>
<dbReference type="Gene3D" id="3.40.640.10">
    <property type="entry name" value="Type I PLP-dependent aspartate aminotransferase-like (Major domain)"/>
    <property type="match status" value="1"/>
</dbReference>
<comment type="subcellular location">
    <subcellularLocation>
        <location evidence="8">Cytoplasm</location>
    </subcellularLocation>
</comment>
<dbReference type="InterPro" id="IPR004534">
    <property type="entry name" value="SelA_trans"/>
</dbReference>
<evidence type="ECO:0000256" key="9">
    <source>
        <dbReference type="PIRSR" id="PIRSR618319-50"/>
    </source>
</evidence>
<dbReference type="Gene3D" id="3.90.1150.180">
    <property type="match status" value="1"/>
</dbReference>
<dbReference type="EC" id="2.9.1.1" evidence="8"/>
<dbReference type="AlphaFoldDB" id="A0A932FY59"/>
<feature type="modified residue" description="N6-(pyridoxal phosphate)lysine" evidence="8 9">
    <location>
        <position position="303"/>
    </location>
</feature>
<evidence type="ECO:0000313" key="11">
    <source>
        <dbReference type="Proteomes" id="UP000769766"/>
    </source>
</evidence>
<evidence type="ECO:0000256" key="1">
    <source>
        <dbReference type="ARBA" id="ARBA00001933"/>
    </source>
</evidence>
<comment type="function">
    <text evidence="8">Converts seryl-tRNA(Sec) to selenocysteinyl-tRNA(Sec) required for selenoprotein biosynthesis.</text>
</comment>
<proteinExistence type="inferred from homology"/>
<comment type="catalytic activity">
    <reaction evidence="8">
        <text>L-seryl-tRNA(Sec) + selenophosphate + H(+) = L-selenocysteinyl-tRNA(Sec) + phosphate</text>
        <dbReference type="Rhea" id="RHEA:22728"/>
        <dbReference type="Rhea" id="RHEA-COMP:9742"/>
        <dbReference type="Rhea" id="RHEA-COMP:9743"/>
        <dbReference type="ChEBI" id="CHEBI:15378"/>
        <dbReference type="ChEBI" id="CHEBI:16144"/>
        <dbReference type="ChEBI" id="CHEBI:43474"/>
        <dbReference type="ChEBI" id="CHEBI:78533"/>
        <dbReference type="ChEBI" id="CHEBI:78573"/>
        <dbReference type="EC" id="2.9.1.1"/>
    </reaction>
</comment>
<dbReference type="PANTHER" id="PTHR32328">
    <property type="entry name" value="L-SERYL-TRNA(SEC) SELENIUM TRANSFERASE"/>
    <property type="match status" value="1"/>
</dbReference>
<dbReference type="NCBIfam" id="TIGR00474">
    <property type="entry name" value="selA"/>
    <property type="match status" value="1"/>
</dbReference>
<name>A0A932FY59_UNCTE</name>
<dbReference type="GO" id="GO:0001514">
    <property type="term" value="P:selenocysteine incorporation"/>
    <property type="evidence" value="ECO:0007669"/>
    <property type="project" value="UniProtKB-UniRule"/>
</dbReference>
<protein>
    <recommendedName>
        <fullName evidence="8">L-seryl-tRNA(Sec) selenium transferase</fullName>
        <ecNumber evidence="8">2.9.1.1</ecNumber>
    </recommendedName>
    <alternativeName>
        <fullName evidence="8">Selenocysteine synthase</fullName>
        <shortName evidence="8">Sec synthase</shortName>
    </alternativeName>
    <alternativeName>
        <fullName evidence="8">Selenocysteinyl-tRNA(Sec) synthase</fullName>
    </alternativeName>
</protein>
<sequence length="486" mass="53918">MRLEQVKREQLRSLPSVDELLQKLNALEGPRMRSHQRMVASIREVLEGMRRSILQADTLSRLEEIDLSADHLLQQVRWQVAHQESPSLKRVINATGIILHTNLGRALLPQAALAQMVSIGQYYSNLEYDLPSGERGSRHSHVEGLLRRLTGAEAALVVNNNAAAVLLSLDTLAQGREVIVSRGQLVEIGGSFRIPDILKTSGGRLVEVGTTNKTRLEDYRAALTPETALLLKVHTSNFRVVGFTAEVSGEELVALGRQHGLPVVEDLGSGNFIDLTRYGLSAEPTVQEVIQDGVDLVTFSGDKLLGGPQAGVILGRRDLVGRIKKNPLTRALRIDKLTLAALESTLRLYLDEEMAVRQIPTLRMLTLSPQALQERCELLLQRVHRLNGQGSSGESTPLEVRILDEHSQAGGGSLPLEQMPTRVLALRSSRASSETLERLFRDNEPPILGRLHKDCLYLDLRTVQEEEEEELLWAIDRVIQELGRDV</sequence>
<keyword evidence="6 8" id="KW-0711">Selenium</keyword>
<dbReference type="GO" id="GO:0001717">
    <property type="term" value="P:conversion of seryl-tRNAsec to selenocys-tRNAsec"/>
    <property type="evidence" value="ECO:0007669"/>
    <property type="project" value="UniProtKB-UniRule"/>
</dbReference>
<comment type="pathway">
    <text evidence="8">Aminoacyl-tRNA biosynthesis; selenocysteinyl-tRNA(Sec) biosynthesis; selenocysteinyl-tRNA(Sec) from L-seryl-tRNA(Sec) (bacterial route): step 1/1.</text>
</comment>
<comment type="similarity">
    <text evidence="7 8">Belongs to the SelA family.</text>
</comment>
<dbReference type="InterPro" id="IPR015421">
    <property type="entry name" value="PyrdxlP-dep_Trfase_major"/>
</dbReference>
<evidence type="ECO:0000256" key="4">
    <source>
        <dbReference type="ARBA" id="ARBA00022898"/>
    </source>
</evidence>
<dbReference type="Proteomes" id="UP000769766">
    <property type="component" value="Unassembled WGS sequence"/>
</dbReference>
<dbReference type="SUPFAM" id="SSF53383">
    <property type="entry name" value="PLP-dependent transferases"/>
    <property type="match status" value="1"/>
</dbReference>
<dbReference type="PANTHER" id="PTHR32328:SF0">
    <property type="entry name" value="L-SERYL-TRNA(SEC) SELENIUM TRANSFERASE"/>
    <property type="match status" value="1"/>
</dbReference>
<dbReference type="GO" id="GO:0005737">
    <property type="term" value="C:cytoplasm"/>
    <property type="evidence" value="ECO:0007669"/>
    <property type="project" value="UniProtKB-SubCell"/>
</dbReference>
<accession>A0A932FY59</accession>